<accession>A0ABV0KZF6</accession>
<organism evidence="10 11">
    <name type="scientific">Marinomonas primoryensis</name>
    <dbReference type="NCBI Taxonomy" id="178399"/>
    <lineage>
        <taxon>Bacteria</taxon>
        <taxon>Pseudomonadati</taxon>
        <taxon>Pseudomonadota</taxon>
        <taxon>Gammaproteobacteria</taxon>
        <taxon>Oceanospirillales</taxon>
        <taxon>Oceanospirillaceae</taxon>
        <taxon>Marinomonas</taxon>
    </lineage>
</organism>
<keyword evidence="2 7" id="KW-0812">Transmembrane</keyword>
<dbReference type="PANTHER" id="PTHR43394:SF1">
    <property type="entry name" value="ATP-BINDING CASSETTE SUB-FAMILY B MEMBER 10, MITOCHONDRIAL"/>
    <property type="match status" value="1"/>
</dbReference>
<dbReference type="InterPro" id="IPR003439">
    <property type="entry name" value="ABC_transporter-like_ATP-bd"/>
</dbReference>
<dbReference type="InterPro" id="IPR027417">
    <property type="entry name" value="P-loop_NTPase"/>
</dbReference>
<keyword evidence="11" id="KW-1185">Reference proteome</keyword>
<dbReference type="RefSeq" id="WP_348576793.1">
    <property type="nucleotide sequence ID" value="NZ_JBDYKN010000006.1"/>
</dbReference>
<keyword evidence="5 7" id="KW-1133">Transmembrane helix</keyword>
<dbReference type="InterPro" id="IPR003593">
    <property type="entry name" value="AAA+_ATPase"/>
</dbReference>
<evidence type="ECO:0000259" key="9">
    <source>
        <dbReference type="PROSITE" id="PS50929"/>
    </source>
</evidence>
<proteinExistence type="predicted"/>
<evidence type="ECO:0000256" key="6">
    <source>
        <dbReference type="ARBA" id="ARBA00023136"/>
    </source>
</evidence>
<comment type="subcellular location">
    <subcellularLocation>
        <location evidence="1">Cell membrane</location>
        <topology evidence="1">Multi-pass membrane protein</topology>
    </subcellularLocation>
</comment>
<comment type="caution">
    <text evidence="10">The sequence shown here is derived from an EMBL/GenBank/DDBJ whole genome shotgun (WGS) entry which is preliminary data.</text>
</comment>
<dbReference type="Proteomes" id="UP001471651">
    <property type="component" value="Unassembled WGS sequence"/>
</dbReference>
<dbReference type="InterPro" id="IPR011527">
    <property type="entry name" value="ABC1_TM_dom"/>
</dbReference>
<evidence type="ECO:0000256" key="3">
    <source>
        <dbReference type="ARBA" id="ARBA00022741"/>
    </source>
</evidence>
<evidence type="ECO:0000256" key="1">
    <source>
        <dbReference type="ARBA" id="ARBA00004651"/>
    </source>
</evidence>
<keyword evidence="3" id="KW-0547">Nucleotide-binding</keyword>
<dbReference type="EMBL" id="JBDYKN010000006">
    <property type="protein sequence ID" value="MEP7729511.1"/>
    <property type="molecule type" value="Genomic_DNA"/>
</dbReference>
<dbReference type="Pfam" id="PF00664">
    <property type="entry name" value="ABC_membrane"/>
    <property type="match status" value="1"/>
</dbReference>
<dbReference type="PROSITE" id="PS50929">
    <property type="entry name" value="ABC_TM1F"/>
    <property type="match status" value="1"/>
</dbReference>
<sequence length="564" mass="62417">MRALLAPLWAQSGLNLYMVLSSFGIHILGLTSTVFVMLVYGRYLSHGIDSTLYTLVTGALIGIGTEIFLRRARYKIVAALCASESRKLSEQVSHTSLNARSGALQSHLDLSANNGGMSTWLERIGQAVSPHPVVALLDMPFAFLLFGVLFLLAWQLALCALLVVIILLLFLGISIHRIKAITTNHQAIQGKFNNLLKNVEQPETVRINNAQDWLAQRLADGSGDSRVSKHALQLQQEKIQSQVRSATMFMSVVIISVGAALSVHGDLNFGLLIGANILSARLIVLISQPLQQMPIWLNALQAFKRVKAFIDLPEETQKGSTLSTYQGKIRFKQVMFSYPNSPLMVYENLNFVLGAGECLMVTGGNGKGKTTLARLILGLVQPMRGSILIDGVDLRQVNAYWWRQQLVYLPQDPDLLPGTLRENMTFIDGSIDDDQIKAVLHRVRLGEWIELHPEGLDMEITMRGRNLALGIRRRIAFARALLTKGQLVVLDEPLEGLDKEGIAMMQGVLVELEKEKRTLIVISQFMQPLKNGAKYLNLDERHVMQIATSHSYDAPVIAAKGMAI</sequence>
<dbReference type="InterPro" id="IPR036640">
    <property type="entry name" value="ABC1_TM_sf"/>
</dbReference>
<feature type="transmembrane region" description="Helical" evidence="7">
    <location>
        <begin position="52"/>
        <end position="69"/>
    </location>
</feature>
<dbReference type="PROSITE" id="PS50893">
    <property type="entry name" value="ABC_TRANSPORTER_2"/>
    <property type="match status" value="1"/>
</dbReference>
<evidence type="ECO:0000256" key="7">
    <source>
        <dbReference type="SAM" id="Phobius"/>
    </source>
</evidence>
<dbReference type="Gene3D" id="3.40.50.300">
    <property type="entry name" value="P-loop containing nucleotide triphosphate hydrolases"/>
    <property type="match status" value="1"/>
</dbReference>
<reference evidence="10 11" key="1">
    <citation type="submission" date="2024-05" db="EMBL/GenBank/DDBJ databases">
        <authorList>
            <person name="Busch G.E."/>
            <person name="Sharma I."/>
        </authorList>
    </citation>
    <scope>NUCLEOTIDE SEQUENCE [LARGE SCALE GENOMIC DNA]</scope>
    <source>
        <strain evidence="10 11">23GB23</strain>
    </source>
</reference>
<feature type="transmembrane region" description="Helical" evidence="7">
    <location>
        <begin position="246"/>
        <end position="263"/>
    </location>
</feature>
<keyword evidence="4 10" id="KW-0067">ATP-binding</keyword>
<evidence type="ECO:0000256" key="2">
    <source>
        <dbReference type="ARBA" id="ARBA00022692"/>
    </source>
</evidence>
<evidence type="ECO:0000313" key="10">
    <source>
        <dbReference type="EMBL" id="MEP7729511.1"/>
    </source>
</evidence>
<keyword evidence="6 7" id="KW-0472">Membrane</keyword>
<dbReference type="SUPFAM" id="SSF90123">
    <property type="entry name" value="ABC transporter transmembrane region"/>
    <property type="match status" value="1"/>
</dbReference>
<feature type="transmembrane region" description="Helical" evidence="7">
    <location>
        <begin position="141"/>
        <end position="171"/>
    </location>
</feature>
<dbReference type="PANTHER" id="PTHR43394">
    <property type="entry name" value="ATP-DEPENDENT PERMEASE MDL1, MITOCHONDRIAL"/>
    <property type="match status" value="1"/>
</dbReference>
<dbReference type="Gene3D" id="1.20.1560.10">
    <property type="entry name" value="ABC transporter type 1, transmembrane domain"/>
    <property type="match status" value="1"/>
</dbReference>
<gene>
    <name evidence="10" type="ORF">ABKW32_08670</name>
</gene>
<feature type="transmembrane region" description="Helical" evidence="7">
    <location>
        <begin position="16"/>
        <end position="40"/>
    </location>
</feature>
<protein>
    <submittedName>
        <fullName evidence="10">ABC transporter ATP-binding protein</fullName>
    </submittedName>
</protein>
<dbReference type="Pfam" id="PF00005">
    <property type="entry name" value="ABC_tran"/>
    <property type="match status" value="1"/>
</dbReference>
<dbReference type="InterPro" id="IPR039421">
    <property type="entry name" value="Type_1_exporter"/>
</dbReference>
<evidence type="ECO:0000256" key="5">
    <source>
        <dbReference type="ARBA" id="ARBA00022989"/>
    </source>
</evidence>
<dbReference type="SUPFAM" id="SSF52540">
    <property type="entry name" value="P-loop containing nucleoside triphosphate hydrolases"/>
    <property type="match status" value="1"/>
</dbReference>
<dbReference type="SMART" id="SM00382">
    <property type="entry name" value="AAA"/>
    <property type="match status" value="1"/>
</dbReference>
<evidence type="ECO:0000256" key="4">
    <source>
        <dbReference type="ARBA" id="ARBA00022840"/>
    </source>
</evidence>
<feature type="domain" description="ABC transmembrane type-1" evidence="9">
    <location>
        <begin position="18"/>
        <end position="302"/>
    </location>
</feature>
<dbReference type="GO" id="GO:0005524">
    <property type="term" value="F:ATP binding"/>
    <property type="evidence" value="ECO:0007669"/>
    <property type="project" value="UniProtKB-KW"/>
</dbReference>
<name>A0ABV0KZF6_9GAMM</name>
<evidence type="ECO:0000259" key="8">
    <source>
        <dbReference type="PROSITE" id="PS50893"/>
    </source>
</evidence>
<feature type="domain" description="ABC transporter" evidence="8">
    <location>
        <begin position="329"/>
        <end position="564"/>
    </location>
</feature>
<evidence type="ECO:0000313" key="11">
    <source>
        <dbReference type="Proteomes" id="UP001471651"/>
    </source>
</evidence>